<evidence type="ECO:0000313" key="4">
    <source>
        <dbReference type="Proteomes" id="UP000641910"/>
    </source>
</evidence>
<dbReference type="EMBL" id="JAECVU010000001">
    <property type="protein sequence ID" value="MBH8587567.1"/>
    <property type="molecule type" value="Genomic_DNA"/>
</dbReference>
<sequence>MKIHIAREGETLWDIAQKYNIPLERLQEWNSDLADTEKLQRGEKIRIPTGKIPLAVSRQDTRETAGPSEVKELPKGEQKEPHIQEEEDPPFQKESAESSGVVTEELPKPPSVGEFSEWSPTVLDDSSSFVTDSSYYDAEPNLSYLDAPAPYPAYWQGFAPMLPVPVFQEPFMISSAWPLQPFYPPPVPMNHPDAYGNHIAMEYREWKESSSSVG</sequence>
<evidence type="ECO:0000256" key="1">
    <source>
        <dbReference type="SAM" id="MobiDB-lite"/>
    </source>
</evidence>
<evidence type="ECO:0000259" key="2">
    <source>
        <dbReference type="PROSITE" id="PS51782"/>
    </source>
</evidence>
<dbReference type="SMART" id="SM00257">
    <property type="entry name" value="LysM"/>
    <property type="match status" value="1"/>
</dbReference>
<dbReference type="SUPFAM" id="SSF54106">
    <property type="entry name" value="LysM domain"/>
    <property type="match status" value="1"/>
</dbReference>
<gene>
    <name evidence="3" type="ORF">I8U22_01860</name>
</gene>
<feature type="compositionally biased region" description="Basic and acidic residues" evidence="1">
    <location>
        <begin position="59"/>
        <end position="96"/>
    </location>
</feature>
<dbReference type="InterPro" id="IPR018392">
    <property type="entry name" value="LysM"/>
</dbReference>
<dbReference type="Gene3D" id="3.10.350.10">
    <property type="entry name" value="LysM domain"/>
    <property type="match status" value="1"/>
</dbReference>
<name>A0ABS0QEB3_THEVU</name>
<dbReference type="RefSeq" id="WP_121874013.1">
    <property type="nucleotide sequence ID" value="NZ_JACEIS010000001.1"/>
</dbReference>
<accession>A0ABS0QEB3</accession>
<reference evidence="3 4" key="1">
    <citation type="submission" date="2020-12" db="EMBL/GenBank/DDBJ databases">
        <title>WGS of Thermoactinomyces spp.</title>
        <authorList>
            <person name="Cheng K."/>
        </authorList>
    </citation>
    <scope>NUCLEOTIDE SEQUENCE [LARGE SCALE GENOMIC DNA]</scope>
    <source>
        <strain evidence="4">CICC 10650\ACCC 41061</strain>
    </source>
</reference>
<organism evidence="3 4">
    <name type="scientific">Thermoactinomyces vulgaris</name>
    <dbReference type="NCBI Taxonomy" id="2026"/>
    <lineage>
        <taxon>Bacteria</taxon>
        <taxon>Bacillati</taxon>
        <taxon>Bacillota</taxon>
        <taxon>Bacilli</taxon>
        <taxon>Bacillales</taxon>
        <taxon>Thermoactinomycetaceae</taxon>
        <taxon>Thermoactinomyces</taxon>
    </lineage>
</organism>
<dbReference type="InterPro" id="IPR036779">
    <property type="entry name" value="LysM_dom_sf"/>
</dbReference>
<keyword evidence="4" id="KW-1185">Reference proteome</keyword>
<proteinExistence type="predicted"/>
<dbReference type="PROSITE" id="PS51782">
    <property type="entry name" value="LYSM"/>
    <property type="match status" value="1"/>
</dbReference>
<dbReference type="Pfam" id="PF01476">
    <property type="entry name" value="LysM"/>
    <property type="match status" value="1"/>
</dbReference>
<comment type="caution">
    <text evidence="3">The sequence shown here is derived from an EMBL/GenBank/DDBJ whole genome shotgun (WGS) entry which is preliminary data.</text>
</comment>
<dbReference type="Proteomes" id="UP000641910">
    <property type="component" value="Unassembled WGS sequence"/>
</dbReference>
<feature type="region of interest" description="Disordered" evidence="1">
    <location>
        <begin position="50"/>
        <end position="118"/>
    </location>
</feature>
<feature type="domain" description="LysM" evidence="2">
    <location>
        <begin position="2"/>
        <end position="47"/>
    </location>
</feature>
<evidence type="ECO:0000313" key="3">
    <source>
        <dbReference type="EMBL" id="MBH8587567.1"/>
    </source>
</evidence>
<dbReference type="CDD" id="cd00118">
    <property type="entry name" value="LysM"/>
    <property type="match status" value="1"/>
</dbReference>
<protein>
    <submittedName>
        <fullName evidence="3">LysM peptidoglycan-binding domain-containing protein</fullName>
    </submittedName>
</protein>